<name>A0A0J7XJ78_9SPHN</name>
<dbReference type="STRING" id="1420583.V473_22810"/>
<protein>
    <submittedName>
        <fullName evidence="1">Mobilization protein</fullName>
    </submittedName>
</protein>
<sequence length="189" mass="20623">MSIAPQPASPTKDTAMLTARVDRELLAAFDAVAEGRGGRSALLRTVLQQSLKHVADAPRIAPRADSPSNRVNLRFTDVETAVLDHRAAQRGVDRAGWIKALVRRHLALKAGVDDGLRDAVAPIRMQLTRIGRNLNQAMKAGNAAMMADSGLQIDRELRRIADMREEINEQIEALAAALRGETAFWEVAD</sequence>
<evidence type="ECO:0000313" key="1">
    <source>
        <dbReference type="EMBL" id="KMS51709.1"/>
    </source>
</evidence>
<accession>A0A0J7XJ78</accession>
<dbReference type="PATRIC" id="fig|1420583.3.peg.4368"/>
<reference evidence="1 2" key="1">
    <citation type="journal article" date="2015" name="G3 (Bethesda)">
        <title>Insights into Ongoing Evolution of the Hexachlorocyclohexane Catabolic Pathway from Comparative Genomics of Ten Sphingomonadaceae Strains.</title>
        <authorList>
            <person name="Pearce S.L."/>
            <person name="Oakeshott J.G."/>
            <person name="Pandey G."/>
        </authorList>
    </citation>
    <scope>NUCLEOTIDE SEQUENCE [LARGE SCALE GENOMIC DNA]</scope>
    <source>
        <strain evidence="1 2">LL01</strain>
    </source>
</reference>
<organism evidence="1 2">
    <name type="scientific">Sphingobium cupriresistens LL01</name>
    <dbReference type="NCBI Taxonomy" id="1420583"/>
    <lineage>
        <taxon>Bacteria</taxon>
        <taxon>Pseudomonadati</taxon>
        <taxon>Pseudomonadota</taxon>
        <taxon>Alphaproteobacteria</taxon>
        <taxon>Sphingomonadales</taxon>
        <taxon>Sphingomonadaceae</taxon>
        <taxon>Sphingobium</taxon>
    </lineage>
</organism>
<evidence type="ECO:0000313" key="2">
    <source>
        <dbReference type="Proteomes" id="UP000052232"/>
    </source>
</evidence>
<gene>
    <name evidence="1" type="ORF">V473_22810</name>
</gene>
<dbReference type="EMBL" id="JACT01000008">
    <property type="protein sequence ID" value="KMS51709.1"/>
    <property type="molecule type" value="Genomic_DNA"/>
</dbReference>
<dbReference type="AlphaFoldDB" id="A0A0J7XJ78"/>
<proteinExistence type="predicted"/>
<comment type="caution">
    <text evidence="1">The sequence shown here is derived from an EMBL/GenBank/DDBJ whole genome shotgun (WGS) entry which is preliminary data.</text>
</comment>
<keyword evidence="2" id="KW-1185">Reference proteome</keyword>
<dbReference type="Proteomes" id="UP000052232">
    <property type="component" value="Unassembled WGS sequence"/>
</dbReference>